<keyword evidence="7 13" id="KW-1133">Transmembrane helix</keyword>
<evidence type="ECO:0000313" key="16">
    <source>
        <dbReference type="Proteomes" id="UP000184512"/>
    </source>
</evidence>
<dbReference type="GO" id="GO:0032049">
    <property type="term" value="P:cardiolipin biosynthetic process"/>
    <property type="evidence" value="ECO:0007669"/>
    <property type="project" value="UniProtKB-UniRule"/>
</dbReference>
<protein>
    <recommendedName>
        <fullName evidence="12">Cardiolipin synthase</fullName>
        <ecNumber evidence="12">2.7.8.-</ecNumber>
    </recommendedName>
</protein>
<dbReference type="GO" id="GO:0008808">
    <property type="term" value="F:cardiolipin synthase activity"/>
    <property type="evidence" value="ECO:0007669"/>
    <property type="project" value="UniProtKB-UniRule"/>
</dbReference>
<accession>A0A1M6G7B4</accession>
<dbReference type="Proteomes" id="UP000184512">
    <property type="component" value="Unassembled WGS sequence"/>
</dbReference>
<keyword evidence="6" id="KW-0677">Repeat</keyword>
<gene>
    <name evidence="15" type="ORF">SAMN02745244_01624</name>
</gene>
<keyword evidence="4" id="KW-0808">Transferase</keyword>
<dbReference type="EMBL" id="FQZG01000025">
    <property type="protein sequence ID" value="SHJ05871.1"/>
    <property type="molecule type" value="Genomic_DNA"/>
</dbReference>
<dbReference type="GO" id="GO:0005886">
    <property type="term" value="C:plasma membrane"/>
    <property type="evidence" value="ECO:0007669"/>
    <property type="project" value="UniProtKB-SubCell"/>
</dbReference>
<evidence type="ECO:0000256" key="6">
    <source>
        <dbReference type="ARBA" id="ARBA00022737"/>
    </source>
</evidence>
<feature type="domain" description="PLD phosphodiesterase" evidence="14">
    <location>
        <begin position="216"/>
        <end position="243"/>
    </location>
</feature>
<feature type="transmembrane region" description="Helical" evidence="13">
    <location>
        <begin position="6"/>
        <end position="26"/>
    </location>
</feature>
<dbReference type="EC" id="2.7.8.-" evidence="12"/>
<evidence type="ECO:0000256" key="2">
    <source>
        <dbReference type="ARBA" id="ARBA00022475"/>
    </source>
</evidence>
<feature type="transmembrane region" description="Helical" evidence="13">
    <location>
        <begin position="38"/>
        <end position="56"/>
    </location>
</feature>
<dbReference type="PANTHER" id="PTHR21248:SF22">
    <property type="entry name" value="PHOSPHOLIPASE D"/>
    <property type="match status" value="1"/>
</dbReference>
<keyword evidence="3" id="KW-0444">Lipid biosynthesis</keyword>
<name>A0A1M6G7B4_9ACTN</name>
<dbReference type="STRING" id="1123357.SAMN02745244_01624"/>
<dbReference type="NCBIfam" id="TIGR04265">
    <property type="entry name" value="bac_cardiolipin"/>
    <property type="match status" value="1"/>
</dbReference>
<keyword evidence="16" id="KW-1185">Reference proteome</keyword>
<dbReference type="AlphaFoldDB" id="A0A1M6G7B4"/>
<sequence>MDIPTIVTTVILIVEYAMKIIAVGVVPENRRPSSSSAWLLLILFLPLVGFPLYWLIGSPYMSGRRQKVQQAADEVLRQHTGDLPMLPADTEASRSLERIIQMNRTLTGMPCMTGEVLDMLDDPAQTYAAMAAEVDKASRYVHVQFYIMAWDDTTDVFFQALARAVQRGVRVRLLVDDMGSRKYAGWKQFKKRLTEVGVDWHLMLPIDILRGRWRRPDLRNHRKLLVVDGDMALVGSHNLIDPHYASKKNLKVGRRWHDLSVVVSGDIILEIEAVFAMDWYVECGEVLDPEEHFIDKPDLVPGGAANAMQLVPSGPGHPTEPNQRMFVALMHLAKESLTIVSPYFVPDEALLGAITSAVFRGVDVELFVGAEADQFIVGHAQRSYYAALLEAGVKIYLYPAPTVLHSKHMTVDDRIGVIGSSNMDYRSFALDYEIMLMAFGGNLVDLLQAQDAAYREVSHLLTLDEWRGQPWPSRYLDNVCRLTSALM</sequence>
<reference evidence="15 16" key="1">
    <citation type="submission" date="2016-11" db="EMBL/GenBank/DDBJ databases">
        <authorList>
            <person name="Jaros S."/>
            <person name="Januszkiewicz K."/>
            <person name="Wedrychowicz H."/>
        </authorList>
    </citation>
    <scope>NUCLEOTIDE SEQUENCE [LARGE SCALE GENOMIC DNA]</scope>
    <source>
        <strain evidence="15 16">DSM 12906</strain>
    </source>
</reference>
<evidence type="ECO:0000256" key="4">
    <source>
        <dbReference type="ARBA" id="ARBA00022679"/>
    </source>
</evidence>
<keyword evidence="9 13" id="KW-0472">Membrane</keyword>
<dbReference type="SUPFAM" id="SSF56024">
    <property type="entry name" value="Phospholipase D/nuclease"/>
    <property type="match status" value="2"/>
</dbReference>
<feature type="domain" description="PLD phosphodiesterase" evidence="14">
    <location>
        <begin position="400"/>
        <end position="427"/>
    </location>
</feature>
<organism evidence="15 16">
    <name type="scientific">Tessaracoccus bendigoensis DSM 12906</name>
    <dbReference type="NCBI Taxonomy" id="1123357"/>
    <lineage>
        <taxon>Bacteria</taxon>
        <taxon>Bacillati</taxon>
        <taxon>Actinomycetota</taxon>
        <taxon>Actinomycetes</taxon>
        <taxon>Propionibacteriales</taxon>
        <taxon>Propionibacteriaceae</taxon>
        <taxon>Tessaracoccus</taxon>
    </lineage>
</organism>
<evidence type="ECO:0000259" key="14">
    <source>
        <dbReference type="PROSITE" id="PS50035"/>
    </source>
</evidence>
<evidence type="ECO:0000256" key="7">
    <source>
        <dbReference type="ARBA" id="ARBA00022989"/>
    </source>
</evidence>
<dbReference type="RefSeq" id="WP_073187018.1">
    <property type="nucleotide sequence ID" value="NZ_FQZG01000025.1"/>
</dbReference>
<evidence type="ECO:0000256" key="11">
    <source>
        <dbReference type="ARBA" id="ARBA00023264"/>
    </source>
</evidence>
<dbReference type="SMART" id="SM00155">
    <property type="entry name" value="PLDc"/>
    <property type="match status" value="2"/>
</dbReference>
<evidence type="ECO:0000256" key="5">
    <source>
        <dbReference type="ARBA" id="ARBA00022692"/>
    </source>
</evidence>
<dbReference type="Gene3D" id="3.30.870.10">
    <property type="entry name" value="Endonuclease Chain A"/>
    <property type="match status" value="2"/>
</dbReference>
<evidence type="ECO:0000256" key="12">
    <source>
        <dbReference type="NCBIfam" id="TIGR04265"/>
    </source>
</evidence>
<dbReference type="OrthoDB" id="9762009at2"/>
<proteinExistence type="predicted"/>
<evidence type="ECO:0000256" key="10">
    <source>
        <dbReference type="ARBA" id="ARBA00023209"/>
    </source>
</evidence>
<dbReference type="InterPro" id="IPR001736">
    <property type="entry name" value="PLipase_D/transphosphatidylase"/>
</dbReference>
<keyword evidence="5 13" id="KW-0812">Transmembrane</keyword>
<dbReference type="PROSITE" id="PS50035">
    <property type="entry name" value="PLD"/>
    <property type="match status" value="2"/>
</dbReference>
<evidence type="ECO:0000313" key="15">
    <source>
        <dbReference type="EMBL" id="SHJ05871.1"/>
    </source>
</evidence>
<dbReference type="Pfam" id="PF13091">
    <property type="entry name" value="PLDc_2"/>
    <property type="match status" value="2"/>
</dbReference>
<keyword evidence="11" id="KW-1208">Phospholipid metabolism</keyword>
<dbReference type="PANTHER" id="PTHR21248">
    <property type="entry name" value="CARDIOLIPIN SYNTHASE"/>
    <property type="match status" value="1"/>
</dbReference>
<dbReference type="InterPro" id="IPR022924">
    <property type="entry name" value="Cardiolipin_synthase"/>
</dbReference>
<dbReference type="InterPro" id="IPR025202">
    <property type="entry name" value="PLD-like_dom"/>
</dbReference>
<evidence type="ECO:0000256" key="13">
    <source>
        <dbReference type="SAM" id="Phobius"/>
    </source>
</evidence>
<evidence type="ECO:0000256" key="8">
    <source>
        <dbReference type="ARBA" id="ARBA00023098"/>
    </source>
</evidence>
<keyword evidence="2" id="KW-1003">Cell membrane</keyword>
<evidence type="ECO:0000256" key="3">
    <source>
        <dbReference type="ARBA" id="ARBA00022516"/>
    </source>
</evidence>
<comment type="subcellular location">
    <subcellularLocation>
        <location evidence="1">Cell membrane</location>
        <topology evidence="1">Multi-pass membrane protein</topology>
    </subcellularLocation>
</comment>
<evidence type="ECO:0000256" key="1">
    <source>
        <dbReference type="ARBA" id="ARBA00004651"/>
    </source>
</evidence>
<keyword evidence="8" id="KW-0443">Lipid metabolism</keyword>
<evidence type="ECO:0000256" key="9">
    <source>
        <dbReference type="ARBA" id="ARBA00023136"/>
    </source>
</evidence>
<dbReference type="InterPro" id="IPR027379">
    <property type="entry name" value="CLS_N"/>
</dbReference>
<keyword evidence="10" id="KW-0594">Phospholipid biosynthesis</keyword>
<dbReference type="Pfam" id="PF13396">
    <property type="entry name" value="PLDc_N"/>
    <property type="match status" value="1"/>
</dbReference>